<keyword evidence="3" id="KW-0732">Signal</keyword>
<keyword evidence="5" id="KW-1185">Reference proteome</keyword>
<evidence type="ECO:0000256" key="2">
    <source>
        <dbReference type="SAM" id="Phobius"/>
    </source>
</evidence>
<dbReference type="Gene3D" id="1.50.10.20">
    <property type="match status" value="1"/>
</dbReference>
<reference evidence="4 5" key="1">
    <citation type="submission" date="2023-04" db="EMBL/GenBank/DDBJ databases">
        <title>Forest soil microbial communities from Buena Vista Peninsula, Colon Province, Panama.</title>
        <authorList>
            <person name="Bouskill N."/>
        </authorList>
    </citation>
    <scope>NUCLEOTIDE SEQUENCE [LARGE SCALE GENOMIC DNA]</scope>
    <source>
        <strain evidence="4 5">GGS1</strain>
    </source>
</reference>
<organism evidence="4 5">
    <name type="scientific">Streptomyces pseudovenezuelae</name>
    <dbReference type="NCBI Taxonomy" id="67350"/>
    <lineage>
        <taxon>Bacteria</taxon>
        <taxon>Bacillati</taxon>
        <taxon>Actinomycetota</taxon>
        <taxon>Actinomycetes</taxon>
        <taxon>Kitasatosporales</taxon>
        <taxon>Streptomycetaceae</taxon>
        <taxon>Streptomyces</taxon>
        <taxon>Streptomyces aurantiacus group</taxon>
    </lineage>
</organism>
<feature type="region of interest" description="Disordered" evidence="1">
    <location>
        <begin position="233"/>
        <end position="255"/>
    </location>
</feature>
<evidence type="ECO:0008006" key="6">
    <source>
        <dbReference type="Google" id="ProtNLM"/>
    </source>
</evidence>
<feature type="region of interest" description="Disordered" evidence="1">
    <location>
        <begin position="360"/>
        <end position="394"/>
    </location>
</feature>
<proteinExistence type="predicted"/>
<keyword evidence="2" id="KW-1133">Transmembrane helix</keyword>
<dbReference type="InterPro" id="IPR008930">
    <property type="entry name" value="Terpenoid_cyclase/PrenylTrfase"/>
</dbReference>
<evidence type="ECO:0000256" key="1">
    <source>
        <dbReference type="SAM" id="MobiDB-lite"/>
    </source>
</evidence>
<evidence type="ECO:0000313" key="4">
    <source>
        <dbReference type="EMBL" id="MDH6215329.1"/>
    </source>
</evidence>
<dbReference type="Proteomes" id="UP001160499">
    <property type="component" value="Unassembled WGS sequence"/>
</dbReference>
<feature type="compositionally biased region" description="Polar residues" evidence="1">
    <location>
        <begin position="243"/>
        <end position="253"/>
    </location>
</feature>
<gene>
    <name evidence="4" type="ORF">M2283_002633</name>
</gene>
<feature type="compositionally biased region" description="Polar residues" evidence="1">
    <location>
        <begin position="373"/>
        <end position="383"/>
    </location>
</feature>
<feature type="chain" id="PRO_5045683121" description="Squalene cyclase C-terminal domain-containing protein" evidence="3">
    <location>
        <begin position="27"/>
        <end position="424"/>
    </location>
</feature>
<dbReference type="SUPFAM" id="SSF48239">
    <property type="entry name" value="Terpenoid cyclases/Protein prenyltransferases"/>
    <property type="match status" value="1"/>
</dbReference>
<protein>
    <recommendedName>
        <fullName evidence="6">Squalene cyclase C-terminal domain-containing protein</fullName>
    </recommendedName>
</protein>
<accession>A0ABT6LHS0</accession>
<dbReference type="EMBL" id="JARXVH010000004">
    <property type="protein sequence ID" value="MDH6215329.1"/>
    <property type="molecule type" value="Genomic_DNA"/>
</dbReference>
<feature type="signal peptide" evidence="3">
    <location>
        <begin position="1"/>
        <end position="26"/>
    </location>
</feature>
<feature type="transmembrane region" description="Helical" evidence="2">
    <location>
        <begin position="396"/>
        <end position="416"/>
    </location>
</feature>
<name>A0ABT6LHS0_9ACTN</name>
<dbReference type="RefSeq" id="WP_280876333.1">
    <property type="nucleotide sequence ID" value="NZ_JARXVH010000004.1"/>
</dbReference>
<evidence type="ECO:0000256" key="3">
    <source>
        <dbReference type="SAM" id="SignalP"/>
    </source>
</evidence>
<evidence type="ECO:0000313" key="5">
    <source>
        <dbReference type="Proteomes" id="UP001160499"/>
    </source>
</evidence>
<comment type="caution">
    <text evidence="4">The sequence shown here is derived from an EMBL/GenBank/DDBJ whole genome shotgun (WGS) entry which is preliminary data.</text>
</comment>
<keyword evidence="2" id="KW-0472">Membrane</keyword>
<keyword evidence="2" id="KW-0812">Transmembrane</keyword>
<sequence>MNVVRRNVAALAAATAVIGSATPAFAATPSPSPSVAIPAGLYGTADPTYDGVWRQSLALIAQDAVGVVPADKAVTWLAGQQCGNGAFGAFRADAGKLCAADTNSTAVAVQALAALDGHDSATGKALDWLKSVQNKDGGWGYAAGGPSDANSTSVVIGAFAQAGQKPQDIRKGGTSGSSGKSPFDALLALALPCTGADAGAFAYQPDKKGALTANADATAAAVLGALGKPITGSGTEGAKGTAHTATPSPCTKTSDPEQAALNGAGYLAKALAKDGHLTSALPGAEDQPDYGNTADAVVALTSAGLTDQAGAAVRWLEANSAKWAAQAGPAAFAQLILAATDAGSDPRDFGGQNLVDLLDATGPTPKKVPDAQGTATATASPGTKSADGDDDGTPKAVWAVGGGLLLGALVGAALMFRGRRRQQP</sequence>